<feature type="transmembrane region" description="Helical" evidence="9">
    <location>
        <begin position="273"/>
        <end position="291"/>
    </location>
</feature>
<dbReference type="OrthoDB" id="9810860at2"/>
<evidence type="ECO:0000256" key="9">
    <source>
        <dbReference type="SAM" id="Phobius"/>
    </source>
</evidence>
<feature type="transmembrane region" description="Helical" evidence="9">
    <location>
        <begin position="29"/>
        <end position="49"/>
    </location>
</feature>
<feature type="transmembrane region" description="Helical" evidence="9">
    <location>
        <begin position="361"/>
        <end position="384"/>
    </location>
</feature>
<dbReference type="Pfam" id="PF00999">
    <property type="entry name" value="Na_H_Exchanger"/>
    <property type="match status" value="1"/>
</dbReference>
<keyword evidence="6 9" id="KW-1133">Transmembrane helix</keyword>
<evidence type="ECO:0000256" key="5">
    <source>
        <dbReference type="ARBA" id="ARBA00022692"/>
    </source>
</evidence>
<dbReference type="GO" id="GO:1902600">
    <property type="term" value="P:proton transmembrane transport"/>
    <property type="evidence" value="ECO:0007669"/>
    <property type="project" value="InterPro"/>
</dbReference>
<feature type="transmembrane region" description="Helical" evidence="9">
    <location>
        <begin position="333"/>
        <end position="354"/>
    </location>
</feature>
<evidence type="ECO:0000256" key="4">
    <source>
        <dbReference type="ARBA" id="ARBA00022475"/>
    </source>
</evidence>
<evidence type="ECO:0000256" key="2">
    <source>
        <dbReference type="ARBA" id="ARBA00022448"/>
    </source>
</evidence>
<feature type="transmembrane region" description="Helical" evidence="9">
    <location>
        <begin position="85"/>
        <end position="108"/>
    </location>
</feature>
<dbReference type="Proteomes" id="UP000273675">
    <property type="component" value="Unassembled WGS sequence"/>
</dbReference>
<keyword evidence="7" id="KW-0406">Ion transport</keyword>
<name>A0A495DF47_9PROT</name>
<evidence type="ECO:0000256" key="3">
    <source>
        <dbReference type="ARBA" id="ARBA00022449"/>
    </source>
</evidence>
<keyword evidence="5 9" id="KW-0812">Transmembrane</keyword>
<feature type="transmembrane region" description="Helical" evidence="9">
    <location>
        <begin position="55"/>
        <end position="73"/>
    </location>
</feature>
<feature type="transmembrane region" description="Helical" evidence="9">
    <location>
        <begin position="191"/>
        <end position="214"/>
    </location>
</feature>
<evidence type="ECO:0000256" key="1">
    <source>
        <dbReference type="ARBA" id="ARBA00004651"/>
    </source>
</evidence>
<evidence type="ECO:0000256" key="8">
    <source>
        <dbReference type="ARBA" id="ARBA00023136"/>
    </source>
</evidence>
<reference evidence="11 12" key="1">
    <citation type="submission" date="2018-10" db="EMBL/GenBank/DDBJ databases">
        <title>Genomic Encyclopedia of Type Strains, Phase IV (KMG-IV): sequencing the most valuable type-strain genomes for metagenomic binning, comparative biology and taxonomic classification.</title>
        <authorList>
            <person name="Goeker M."/>
        </authorList>
    </citation>
    <scope>NUCLEOTIDE SEQUENCE [LARGE SCALE GENOMIC DNA]</scope>
    <source>
        <strain evidence="11 12">DSM 4734</strain>
    </source>
</reference>
<protein>
    <submittedName>
        <fullName evidence="11">Sodium/hydrogen exchanger family protein</fullName>
    </submittedName>
</protein>
<accession>A0A495DF47</accession>
<dbReference type="PANTHER" id="PTHR32507:SF7">
    <property type="entry name" value="K(+)_H(+) ANTIPORTER NHAP2"/>
    <property type="match status" value="1"/>
</dbReference>
<feature type="transmembrane region" description="Helical" evidence="9">
    <location>
        <begin position="114"/>
        <end position="136"/>
    </location>
</feature>
<sequence length="408" mass="42770">MNETLFLFSLVIVFSILLIPLSTRFRAPILLIFLIIGMLFGEDGPGGILFEDFDLTYQAGSICLALILLSGGLDTRSTDVRAAALPAGLLAGPGVILTAVLVGCAYALVFDASIIEGLLFGAVVSSTDAAATFMALRDGGVTLARRPRQTLLVESGINDPMAIFLTVMMVEIVDSGLPLSLDTMVQFMPVLALQLGLGLAIGICAGWLAARLMGRIKLPTGVRSPLLLAMGLLAYSGTGLLGGSGFLAVYLFGLGAANFGTTQPVRAIHFHEGLSWIAQICLFVLLGLLVTPSALGEVLLPGLILAAVLMLVVRPVSVIACLMPLGVPLREQIYVGWMGMRGSVPIFLAILPVVSPGPITAVFFNLVFVIVVISLLVHGLTAALSARWLGVETDRAPEPDTAASECDD</sequence>
<comment type="caution">
    <text evidence="11">The sequence shown here is derived from an EMBL/GenBank/DDBJ whole genome shotgun (WGS) entry which is preliminary data.</text>
</comment>
<dbReference type="EMBL" id="RBIM01000003">
    <property type="protein sequence ID" value="RKR00074.1"/>
    <property type="molecule type" value="Genomic_DNA"/>
</dbReference>
<gene>
    <name evidence="11" type="ORF">C7435_1272</name>
</gene>
<dbReference type="NCBIfam" id="NF003716">
    <property type="entry name" value="PRK05326.1-3"/>
    <property type="match status" value="1"/>
</dbReference>
<evidence type="ECO:0000313" key="11">
    <source>
        <dbReference type="EMBL" id="RKR00074.1"/>
    </source>
</evidence>
<dbReference type="PANTHER" id="PTHR32507">
    <property type="entry name" value="NA(+)/H(+) ANTIPORTER 1"/>
    <property type="match status" value="1"/>
</dbReference>
<evidence type="ECO:0000256" key="6">
    <source>
        <dbReference type="ARBA" id="ARBA00022989"/>
    </source>
</evidence>
<keyword evidence="2" id="KW-0813">Transport</keyword>
<dbReference type="InterPro" id="IPR006153">
    <property type="entry name" value="Cation/H_exchanger_TM"/>
</dbReference>
<dbReference type="Gene3D" id="1.20.1530.20">
    <property type="match status" value="1"/>
</dbReference>
<proteinExistence type="predicted"/>
<keyword evidence="3" id="KW-0050">Antiport</keyword>
<dbReference type="NCBIfam" id="NF003715">
    <property type="entry name" value="PRK05326.1-2"/>
    <property type="match status" value="1"/>
</dbReference>
<dbReference type="GO" id="GO:0005886">
    <property type="term" value="C:plasma membrane"/>
    <property type="evidence" value="ECO:0007669"/>
    <property type="project" value="UniProtKB-SubCell"/>
</dbReference>
<keyword evidence="4" id="KW-1003">Cell membrane</keyword>
<keyword evidence="8 9" id="KW-0472">Membrane</keyword>
<feature type="transmembrane region" description="Helical" evidence="9">
    <location>
        <begin position="226"/>
        <end position="253"/>
    </location>
</feature>
<dbReference type="RefSeq" id="WP_121210469.1">
    <property type="nucleotide sequence ID" value="NZ_RBIM01000003.1"/>
</dbReference>
<evidence type="ECO:0000313" key="12">
    <source>
        <dbReference type="Proteomes" id="UP000273675"/>
    </source>
</evidence>
<dbReference type="AlphaFoldDB" id="A0A495DF47"/>
<feature type="transmembrane region" description="Helical" evidence="9">
    <location>
        <begin position="303"/>
        <end position="327"/>
    </location>
</feature>
<feature type="transmembrane region" description="Helical" evidence="9">
    <location>
        <begin position="6"/>
        <end position="22"/>
    </location>
</feature>
<evidence type="ECO:0000259" key="10">
    <source>
        <dbReference type="Pfam" id="PF00999"/>
    </source>
</evidence>
<organism evidence="11 12">
    <name type="scientific">Maricaulis maris</name>
    <dbReference type="NCBI Taxonomy" id="74318"/>
    <lineage>
        <taxon>Bacteria</taxon>
        <taxon>Pseudomonadati</taxon>
        <taxon>Pseudomonadota</taxon>
        <taxon>Alphaproteobacteria</taxon>
        <taxon>Maricaulales</taxon>
        <taxon>Maricaulaceae</taxon>
        <taxon>Maricaulis</taxon>
    </lineage>
</organism>
<dbReference type="GO" id="GO:0015297">
    <property type="term" value="F:antiporter activity"/>
    <property type="evidence" value="ECO:0007669"/>
    <property type="project" value="UniProtKB-KW"/>
</dbReference>
<dbReference type="InterPro" id="IPR038770">
    <property type="entry name" value="Na+/solute_symporter_sf"/>
</dbReference>
<evidence type="ECO:0000256" key="7">
    <source>
        <dbReference type="ARBA" id="ARBA00023065"/>
    </source>
</evidence>
<feature type="domain" description="Cation/H+ exchanger transmembrane" evidence="10">
    <location>
        <begin position="14"/>
        <end position="383"/>
    </location>
</feature>
<comment type="subcellular location">
    <subcellularLocation>
        <location evidence="1">Cell membrane</location>
        <topology evidence="1">Multi-pass membrane protein</topology>
    </subcellularLocation>
</comment>